<comment type="caution">
    <text evidence="14">The sequence shown here is derived from an EMBL/GenBank/DDBJ whole genome shotgun (WGS) entry which is preliminary data.</text>
</comment>
<dbReference type="RefSeq" id="WP_163826331.1">
    <property type="nucleotide sequence ID" value="NZ_JAAGUX010000030.1"/>
</dbReference>
<dbReference type="EMBL" id="JAAGUX010000030">
    <property type="protein sequence ID" value="NEW57405.1"/>
    <property type="molecule type" value="Genomic_DNA"/>
</dbReference>
<dbReference type="Gene3D" id="1.10.10.1320">
    <property type="entry name" value="Anti-sigma factor, zinc-finger domain"/>
    <property type="match status" value="1"/>
</dbReference>
<keyword evidence="7" id="KW-0804">Transcription</keyword>
<evidence type="ECO:0000256" key="11">
    <source>
        <dbReference type="SAM" id="Phobius"/>
    </source>
</evidence>
<keyword evidence="3 11" id="KW-0812">Transmembrane</keyword>
<feature type="region of interest" description="Disordered" evidence="10">
    <location>
        <begin position="86"/>
        <end position="174"/>
    </location>
</feature>
<dbReference type="InterPro" id="IPR053877">
    <property type="entry name" value="RskA_N"/>
</dbReference>
<evidence type="ECO:0000256" key="3">
    <source>
        <dbReference type="ARBA" id="ARBA00022692"/>
    </source>
</evidence>
<feature type="domain" description="Anti-sigma-K factor RskA N-terminal" evidence="13">
    <location>
        <begin position="15"/>
        <end position="61"/>
    </location>
</feature>
<dbReference type="PANTHER" id="PTHR37461">
    <property type="entry name" value="ANTI-SIGMA-K FACTOR RSKA"/>
    <property type="match status" value="1"/>
</dbReference>
<evidence type="ECO:0000256" key="10">
    <source>
        <dbReference type="SAM" id="MobiDB-lite"/>
    </source>
</evidence>
<feature type="compositionally biased region" description="Polar residues" evidence="10">
    <location>
        <begin position="152"/>
        <end position="166"/>
    </location>
</feature>
<dbReference type="Proteomes" id="UP000470876">
    <property type="component" value="Unassembled WGS sequence"/>
</dbReference>
<reference evidence="14 15" key="1">
    <citation type="submission" date="2020-01" db="EMBL/GenBank/DDBJ databases">
        <title>Genetics and antimicrobial susceptibilities of Nocardia species isolated from the soil; a comparison with species isolated from humans.</title>
        <authorList>
            <person name="Carrasco G."/>
            <person name="Monzon S."/>
            <person name="Sansegundo M."/>
            <person name="Garcia E."/>
            <person name="Garrido N."/>
            <person name="Medina M.J."/>
            <person name="Villalon P."/>
            <person name="Ramirez-Arocha A.C."/>
            <person name="Jimenez P."/>
            <person name="Cuesta I."/>
            <person name="Valdezate S."/>
        </authorList>
    </citation>
    <scope>NUCLEOTIDE SEQUENCE [LARGE SCALE GENOMIC DNA]</scope>
    <source>
        <strain evidence="14 15">CNM20110649</strain>
    </source>
</reference>
<sequence length="330" mass="33964">MTDAPPPDHPDDHDLLDLAHAYALDAVTEAERDSIEQRLATCDPETRRTFDQIVRDVREAMGALSALDAQTPPAALEGRILDAIEVPGDRDEPDGPLADDAGSSPDASGDGEPDNGDDPTNPADPDRPADTPGTGNARLNIADNSVDVADSGQPSDTSDIPDQTGNTAAAPADELAAARARRRTLLRWATATAAVAIVVAIGAAVFGQRTEESPARMVTADQVLQQPDARTATSPVSTGGTLVAYISDELGAVAVTFDAVPPPPDGYAHQLWLIGQEGVPRSAGVLTGLPTPDAPYVAEFAASDQLAVTVEPDGGSPGPTTDPIAALPLT</sequence>
<dbReference type="Pfam" id="PF10099">
    <property type="entry name" value="RskA_C"/>
    <property type="match status" value="1"/>
</dbReference>
<evidence type="ECO:0000256" key="5">
    <source>
        <dbReference type="ARBA" id="ARBA00023015"/>
    </source>
</evidence>
<feature type="transmembrane region" description="Helical" evidence="11">
    <location>
        <begin position="185"/>
        <end position="207"/>
    </location>
</feature>
<evidence type="ECO:0000313" key="15">
    <source>
        <dbReference type="Proteomes" id="UP000470876"/>
    </source>
</evidence>
<evidence type="ECO:0000256" key="2">
    <source>
        <dbReference type="ARBA" id="ARBA00022475"/>
    </source>
</evidence>
<feature type="domain" description="Anti-sigma K factor RskA C-terminal" evidence="12">
    <location>
        <begin position="190"/>
        <end position="324"/>
    </location>
</feature>
<protein>
    <recommendedName>
        <fullName evidence="9">Regulator of SigK</fullName>
    </recommendedName>
    <alternativeName>
        <fullName evidence="8">Sigma-K anti-sigma factor RskA</fullName>
    </alternativeName>
</protein>
<feature type="compositionally biased region" description="Low complexity" evidence="10">
    <location>
        <begin position="96"/>
        <end position="108"/>
    </location>
</feature>
<name>A0ABX0CSZ4_9NOCA</name>
<organism evidence="14 15">
    <name type="scientific">Nocardia cyriacigeorgica</name>
    <dbReference type="NCBI Taxonomy" id="135487"/>
    <lineage>
        <taxon>Bacteria</taxon>
        <taxon>Bacillati</taxon>
        <taxon>Actinomycetota</taxon>
        <taxon>Actinomycetes</taxon>
        <taxon>Mycobacteriales</taxon>
        <taxon>Nocardiaceae</taxon>
        <taxon>Nocardia</taxon>
    </lineage>
</organism>
<dbReference type="PANTHER" id="PTHR37461:SF1">
    <property type="entry name" value="ANTI-SIGMA-K FACTOR RSKA"/>
    <property type="match status" value="1"/>
</dbReference>
<proteinExistence type="predicted"/>
<comment type="subcellular location">
    <subcellularLocation>
        <location evidence="1">Cell membrane</location>
        <topology evidence="1">Single-pass membrane protein</topology>
    </subcellularLocation>
</comment>
<keyword evidence="5" id="KW-0805">Transcription regulation</keyword>
<keyword evidence="6 11" id="KW-0472">Membrane</keyword>
<dbReference type="InterPro" id="IPR051474">
    <property type="entry name" value="Anti-sigma-K/W_factor"/>
</dbReference>
<evidence type="ECO:0000256" key="6">
    <source>
        <dbReference type="ARBA" id="ARBA00023136"/>
    </source>
</evidence>
<dbReference type="InterPro" id="IPR018764">
    <property type="entry name" value="RskA_C"/>
</dbReference>
<evidence type="ECO:0000256" key="8">
    <source>
        <dbReference type="ARBA" id="ARBA00029829"/>
    </source>
</evidence>
<feature type="region of interest" description="Disordered" evidence="10">
    <location>
        <begin position="310"/>
        <end position="330"/>
    </location>
</feature>
<keyword evidence="2" id="KW-1003">Cell membrane</keyword>
<accession>A0ABX0CSZ4</accession>
<feature type="compositionally biased region" description="Low complexity" evidence="10">
    <location>
        <begin position="312"/>
        <end position="323"/>
    </location>
</feature>
<evidence type="ECO:0000256" key="1">
    <source>
        <dbReference type="ARBA" id="ARBA00004162"/>
    </source>
</evidence>
<evidence type="ECO:0000259" key="13">
    <source>
        <dbReference type="Pfam" id="PF22618"/>
    </source>
</evidence>
<evidence type="ECO:0000256" key="9">
    <source>
        <dbReference type="ARBA" id="ARBA00030803"/>
    </source>
</evidence>
<evidence type="ECO:0000256" key="7">
    <source>
        <dbReference type="ARBA" id="ARBA00023163"/>
    </source>
</evidence>
<keyword evidence="4 11" id="KW-1133">Transmembrane helix</keyword>
<keyword evidence="15" id="KW-1185">Reference proteome</keyword>
<evidence type="ECO:0000313" key="14">
    <source>
        <dbReference type="EMBL" id="NEW57405.1"/>
    </source>
</evidence>
<evidence type="ECO:0000259" key="12">
    <source>
        <dbReference type="Pfam" id="PF10099"/>
    </source>
</evidence>
<dbReference type="InterPro" id="IPR041916">
    <property type="entry name" value="Anti_sigma_zinc_sf"/>
</dbReference>
<dbReference type="Pfam" id="PF22618">
    <property type="entry name" value="RskA_N"/>
    <property type="match status" value="1"/>
</dbReference>
<gene>
    <name evidence="14" type="ORF">GV794_17335</name>
</gene>
<evidence type="ECO:0000256" key="4">
    <source>
        <dbReference type="ARBA" id="ARBA00022989"/>
    </source>
</evidence>